<evidence type="ECO:0000256" key="4">
    <source>
        <dbReference type="ARBA" id="ARBA00019403"/>
    </source>
</evidence>
<evidence type="ECO:0000256" key="6">
    <source>
        <dbReference type="ARBA" id="ARBA00022723"/>
    </source>
</evidence>
<comment type="similarity">
    <text evidence="2">Belongs to the uracil-DNA glycosylase (UDG) superfamily. Type 4 (UDGa) family.</text>
</comment>
<evidence type="ECO:0000256" key="9">
    <source>
        <dbReference type="ARBA" id="ARBA00023004"/>
    </source>
</evidence>
<dbReference type="SUPFAM" id="SSF52141">
    <property type="entry name" value="Uracil-DNA glycosylase-like"/>
    <property type="match status" value="1"/>
</dbReference>
<dbReference type="PANTHER" id="PTHR33693:SF1">
    <property type="entry name" value="TYPE-4 URACIL-DNA GLYCOSYLASE"/>
    <property type="match status" value="1"/>
</dbReference>
<dbReference type="GO" id="GO:0006281">
    <property type="term" value="P:DNA repair"/>
    <property type="evidence" value="ECO:0007669"/>
    <property type="project" value="UniProtKB-KW"/>
</dbReference>
<sequence>PASERPAAPPPPAALFAGDPAGAAAAAADLAALAAAMEALADPLKPGARRFVFADGTPGAPLMVVGEAPGREEDIEGRPFVGAAGRLLDRMLAAIGRDRADPDPARAVYITNVLPWRPPGNRTPTPEEIARWSPFLRRHVELAAPRVLLILGNTPAQALLGRGGITRLRGQWQTVLGRPALPSFHPSFLLRQPEAKREAWADLLALQARLEEG</sequence>
<keyword evidence="8" id="KW-0378">Hydrolase</keyword>
<gene>
    <name evidence="13" type="ORF">ruthe_01795</name>
</gene>
<evidence type="ECO:0000259" key="12">
    <source>
        <dbReference type="SMART" id="SM00986"/>
    </source>
</evidence>
<dbReference type="Pfam" id="PF03167">
    <property type="entry name" value="UDG"/>
    <property type="match status" value="1"/>
</dbReference>
<dbReference type="CDD" id="cd10030">
    <property type="entry name" value="UDG-F4_TTUDGA_SPO1dp_like"/>
    <property type="match status" value="1"/>
</dbReference>
<keyword evidence="5" id="KW-0004">4Fe-4S</keyword>
<keyword evidence="14" id="KW-1185">Reference proteome</keyword>
<evidence type="ECO:0000256" key="1">
    <source>
        <dbReference type="ARBA" id="ARBA00001400"/>
    </source>
</evidence>
<dbReference type="EC" id="3.2.2.27" evidence="3"/>
<keyword evidence="9" id="KW-0408">Iron</keyword>
<proteinExistence type="inferred from homology"/>
<feature type="domain" description="Uracil-DNA glycosylase-like" evidence="12">
    <location>
        <begin position="53"/>
        <end position="204"/>
    </location>
</feature>
<keyword evidence="6" id="KW-0479">Metal-binding</keyword>
<keyword evidence="10" id="KW-0411">Iron-sulfur</keyword>
<dbReference type="PANTHER" id="PTHR33693">
    <property type="entry name" value="TYPE-5 URACIL-DNA GLYCOSYLASE"/>
    <property type="match status" value="1"/>
</dbReference>
<dbReference type="NCBIfam" id="TIGR00758">
    <property type="entry name" value="UDG_fam4"/>
    <property type="match status" value="1"/>
</dbReference>
<keyword evidence="13" id="KW-0548">Nucleotidyltransferase</keyword>
<name>S9QZT2_9RHOB</name>
<evidence type="ECO:0000256" key="7">
    <source>
        <dbReference type="ARBA" id="ARBA00022763"/>
    </source>
</evidence>
<dbReference type="Proteomes" id="UP000015346">
    <property type="component" value="Unassembled WGS sequence"/>
</dbReference>
<evidence type="ECO:0000256" key="10">
    <source>
        <dbReference type="ARBA" id="ARBA00023014"/>
    </source>
</evidence>
<dbReference type="AlphaFoldDB" id="S9QZT2"/>
<feature type="non-terminal residue" evidence="13">
    <location>
        <position position="1"/>
    </location>
</feature>
<organism evidence="13 14">
    <name type="scientific">Rubellimicrobium thermophilum DSM 16684</name>
    <dbReference type="NCBI Taxonomy" id="1123069"/>
    <lineage>
        <taxon>Bacteria</taxon>
        <taxon>Pseudomonadati</taxon>
        <taxon>Pseudomonadota</taxon>
        <taxon>Alphaproteobacteria</taxon>
        <taxon>Rhodobacterales</taxon>
        <taxon>Roseobacteraceae</taxon>
        <taxon>Rubellimicrobium</taxon>
    </lineage>
</organism>
<dbReference type="GO" id="GO:0046872">
    <property type="term" value="F:metal ion binding"/>
    <property type="evidence" value="ECO:0007669"/>
    <property type="project" value="UniProtKB-KW"/>
</dbReference>
<evidence type="ECO:0000256" key="3">
    <source>
        <dbReference type="ARBA" id="ARBA00012030"/>
    </source>
</evidence>
<accession>S9QZT2</accession>
<evidence type="ECO:0000256" key="2">
    <source>
        <dbReference type="ARBA" id="ARBA00006521"/>
    </source>
</evidence>
<keyword evidence="11" id="KW-0234">DNA repair</keyword>
<keyword evidence="13" id="KW-0808">Transferase</keyword>
<dbReference type="SMART" id="SM00986">
    <property type="entry name" value="UDG"/>
    <property type="match status" value="1"/>
</dbReference>
<protein>
    <recommendedName>
        <fullName evidence="4">Type-4 uracil-DNA glycosylase</fullName>
        <ecNumber evidence="3">3.2.2.27</ecNumber>
    </recommendedName>
</protein>
<evidence type="ECO:0000313" key="13">
    <source>
        <dbReference type="EMBL" id="EPX85087.1"/>
    </source>
</evidence>
<dbReference type="HOGENOM" id="CLU_1291457_0_0_5"/>
<dbReference type="SMART" id="SM00987">
    <property type="entry name" value="UreE_C"/>
    <property type="match status" value="1"/>
</dbReference>
<dbReference type="InterPro" id="IPR005273">
    <property type="entry name" value="Ura-DNA_glyco_family4"/>
</dbReference>
<dbReference type="InterPro" id="IPR051536">
    <property type="entry name" value="UDG_Type-4/5"/>
</dbReference>
<dbReference type="GO" id="GO:0004844">
    <property type="term" value="F:uracil DNA N-glycosylase activity"/>
    <property type="evidence" value="ECO:0007669"/>
    <property type="project" value="UniProtKB-EC"/>
</dbReference>
<keyword evidence="7" id="KW-0227">DNA damage</keyword>
<dbReference type="Gene3D" id="3.40.470.10">
    <property type="entry name" value="Uracil-DNA glycosylase-like domain"/>
    <property type="match status" value="1"/>
</dbReference>
<evidence type="ECO:0000256" key="8">
    <source>
        <dbReference type="ARBA" id="ARBA00022801"/>
    </source>
</evidence>
<comment type="caution">
    <text evidence="13">The sequence shown here is derived from an EMBL/GenBank/DDBJ whole genome shotgun (WGS) entry which is preliminary data.</text>
</comment>
<dbReference type="GO" id="GO:0016779">
    <property type="term" value="F:nucleotidyltransferase activity"/>
    <property type="evidence" value="ECO:0007669"/>
    <property type="project" value="UniProtKB-KW"/>
</dbReference>
<dbReference type="InterPro" id="IPR005122">
    <property type="entry name" value="Uracil-DNA_glycosylase-like"/>
</dbReference>
<dbReference type="RefSeq" id="WP_021097883.1">
    <property type="nucleotide sequence ID" value="NZ_KE557321.1"/>
</dbReference>
<dbReference type="InterPro" id="IPR036895">
    <property type="entry name" value="Uracil-DNA_glycosylase-like_sf"/>
</dbReference>
<evidence type="ECO:0000256" key="5">
    <source>
        <dbReference type="ARBA" id="ARBA00022485"/>
    </source>
</evidence>
<dbReference type="EMBL" id="AOLV01000017">
    <property type="protein sequence ID" value="EPX85087.1"/>
    <property type="molecule type" value="Genomic_DNA"/>
</dbReference>
<evidence type="ECO:0000313" key="14">
    <source>
        <dbReference type="Proteomes" id="UP000015346"/>
    </source>
</evidence>
<dbReference type="PATRIC" id="fig|1123069.3.peg.1760"/>
<evidence type="ECO:0000256" key="11">
    <source>
        <dbReference type="ARBA" id="ARBA00023204"/>
    </source>
</evidence>
<dbReference type="GO" id="GO:0051539">
    <property type="term" value="F:4 iron, 4 sulfur cluster binding"/>
    <property type="evidence" value="ECO:0007669"/>
    <property type="project" value="UniProtKB-KW"/>
</dbReference>
<comment type="catalytic activity">
    <reaction evidence="1">
        <text>Hydrolyzes single-stranded DNA or mismatched double-stranded DNA and polynucleotides, releasing free uracil.</text>
        <dbReference type="EC" id="3.2.2.27"/>
    </reaction>
</comment>
<reference evidence="13 14" key="1">
    <citation type="journal article" date="2013" name="Stand. Genomic Sci.">
        <title>Genome sequence of the reddish-pigmented Rubellimicrobium thermophilum type strain (DSM 16684(T)), a member of the Roseobacter clade.</title>
        <authorList>
            <person name="Fiebig A."/>
            <person name="Riedel T."/>
            <person name="Gronow S."/>
            <person name="Petersen J."/>
            <person name="Klenk H.P."/>
            <person name="Goker M."/>
        </authorList>
    </citation>
    <scope>NUCLEOTIDE SEQUENCE [LARGE SCALE GENOMIC DNA]</scope>
    <source>
        <strain evidence="13 14">DSM 16684</strain>
    </source>
</reference>